<dbReference type="Proteomes" id="UP000008810">
    <property type="component" value="Chromosome 1"/>
</dbReference>
<dbReference type="SUPFAM" id="SSF52540">
    <property type="entry name" value="P-loop containing nucleoside triphosphate hydrolases"/>
    <property type="match status" value="1"/>
</dbReference>
<dbReference type="EnsemblPlants" id="PNT75460">
    <property type="protein sequence ID" value="PNT75460"/>
    <property type="gene ID" value="BRADI_1g32947v3"/>
</dbReference>
<dbReference type="OrthoDB" id="695960at2759"/>
<evidence type="ECO:0000259" key="2">
    <source>
        <dbReference type="Pfam" id="PF13087"/>
    </source>
</evidence>
<dbReference type="CDD" id="cd18808">
    <property type="entry name" value="SF1_C_Upf1"/>
    <property type="match status" value="1"/>
</dbReference>
<protein>
    <recommendedName>
        <fullName evidence="6">DNA2/NAM7 helicase-like C-terminal domain-containing protein</fullName>
    </recommendedName>
</protein>
<dbReference type="Pfam" id="PF13087">
    <property type="entry name" value="AAA_12"/>
    <property type="match status" value="1"/>
</dbReference>
<dbReference type="InterPro" id="IPR047187">
    <property type="entry name" value="SF1_C_Upf1"/>
</dbReference>
<gene>
    <name evidence="3" type="ORF">BRADI_1g32947v3</name>
</gene>
<sequence>MGSLQDISTKTFTDLCCAHTIQTKLLWTPPGSGKYSTISKLAKMFADLKHRVLICFPEADYMWEFLTKYGENLSSLDVLVMNNSNGLKNKSTFENATLDYKCHELYCCLAMSKEWLREMGSLMNLSRYHHVGCSSPSECIRCRQKGLVQFSLKSFKEKFKYMMGLLQACLDFLINQLSAWLVDCGADTAHELLDIMGLMETHLQNELLPEEMVQSAFGLVCGLDYSVDDVNVKELNKTRIVSLKMIDALITSLKLPELHSREEMKNFCITNSRIILSTVDHTAQLHGLKMEAFQVLIVDQATLINDNELLIPFNLPLKHILLMGDHQHRPPAVQSELCKKIGYGLSLFQSFRSSSADIEMLKTQFEMHPSISAFPNEYFYNGILMNGENVSSPEYNKEFRNVPIDPYAFMDISLMNESGHTFQSVVAIMVLLESLYKDMNVDVDRRIKIGIVCLSLRDADAVRSQLTSHHKAHDNVMLEVKSIDCLQSEWFDLIILSTVVQNCTELQLVKGTSINVALTSARHLCWIVGKQDDLLSSGGIWEDLYRDAKKRTAVDFLDENLVLETANKLRLNYVDGLIDKSALRKEVLCQ</sequence>
<dbReference type="InterPro" id="IPR027417">
    <property type="entry name" value="P-loop_NTPase"/>
</dbReference>
<evidence type="ECO:0000313" key="4">
    <source>
        <dbReference type="EnsemblPlants" id="PNT75460"/>
    </source>
</evidence>
<proteinExistence type="predicted"/>
<dbReference type="STRING" id="15368.A0A2K2DMG2"/>
<reference evidence="3 4" key="1">
    <citation type="journal article" date="2010" name="Nature">
        <title>Genome sequencing and analysis of the model grass Brachypodium distachyon.</title>
        <authorList>
            <consortium name="International Brachypodium Initiative"/>
        </authorList>
    </citation>
    <scope>NUCLEOTIDE SEQUENCE [LARGE SCALE GENOMIC DNA]</scope>
    <source>
        <strain evidence="3 4">Bd21</strain>
    </source>
</reference>
<dbReference type="InterPro" id="IPR045055">
    <property type="entry name" value="DNA2/NAM7-like"/>
</dbReference>
<reference evidence="3" key="2">
    <citation type="submission" date="2017-06" db="EMBL/GenBank/DDBJ databases">
        <title>WGS assembly of Brachypodium distachyon.</title>
        <authorList>
            <consortium name="The International Brachypodium Initiative"/>
            <person name="Lucas S."/>
            <person name="Harmon-Smith M."/>
            <person name="Lail K."/>
            <person name="Tice H."/>
            <person name="Grimwood J."/>
            <person name="Bruce D."/>
            <person name="Barry K."/>
            <person name="Shu S."/>
            <person name="Lindquist E."/>
            <person name="Wang M."/>
            <person name="Pitluck S."/>
            <person name="Vogel J.P."/>
            <person name="Garvin D.F."/>
            <person name="Mockler T.C."/>
            <person name="Schmutz J."/>
            <person name="Rokhsar D."/>
            <person name="Bevan M.W."/>
        </authorList>
    </citation>
    <scope>NUCLEOTIDE SEQUENCE</scope>
    <source>
        <strain evidence="3">Bd21</strain>
    </source>
</reference>
<accession>A0A2K2DMG2</accession>
<evidence type="ECO:0008006" key="6">
    <source>
        <dbReference type="Google" id="ProtNLM"/>
    </source>
</evidence>
<dbReference type="Pfam" id="PF13086">
    <property type="entry name" value="AAA_11"/>
    <property type="match status" value="1"/>
</dbReference>
<dbReference type="GO" id="GO:0004386">
    <property type="term" value="F:helicase activity"/>
    <property type="evidence" value="ECO:0007669"/>
    <property type="project" value="InterPro"/>
</dbReference>
<evidence type="ECO:0000259" key="1">
    <source>
        <dbReference type="Pfam" id="PF13086"/>
    </source>
</evidence>
<keyword evidence="5" id="KW-1185">Reference proteome</keyword>
<evidence type="ECO:0000313" key="3">
    <source>
        <dbReference type="EMBL" id="PNT75460.1"/>
    </source>
</evidence>
<feature type="domain" description="DNA2/NAM7 helicase helicase" evidence="1">
    <location>
        <begin position="23"/>
        <end position="336"/>
    </location>
</feature>
<dbReference type="PANTHER" id="PTHR10887:SF522">
    <property type="entry name" value="P-LOOP CONTAINING NUCLEOSIDE TRIPHOSPHATE HYDROLASES SUPERFAMILY PROTEIN"/>
    <property type="match status" value="1"/>
</dbReference>
<reference evidence="4" key="3">
    <citation type="submission" date="2018-08" db="UniProtKB">
        <authorList>
            <consortium name="EnsemblPlants"/>
        </authorList>
    </citation>
    <scope>IDENTIFICATION</scope>
    <source>
        <strain evidence="4">cv. Bd21</strain>
    </source>
</reference>
<dbReference type="InParanoid" id="A0A2K2DMG2"/>
<feature type="domain" description="DNA2/NAM7 helicase-like C-terminal" evidence="2">
    <location>
        <begin position="344"/>
        <end position="531"/>
    </location>
</feature>
<feature type="non-terminal residue" evidence="3">
    <location>
        <position position="590"/>
    </location>
</feature>
<dbReference type="Gene3D" id="3.40.50.300">
    <property type="entry name" value="P-loop containing nucleotide triphosphate hydrolases"/>
    <property type="match status" value="2"/>
</dbReference>
<dbReference type="InterPro" id="IPR041677">
    <property type="entry name" value="DNA2/NAM7_AAA_11"/>
</dbReference>
<dbReference type="Gramene" id="PNT75460">
    <property type="protein sequence ID" value="PNT75460"/>
    <property type="gene ID" value="BRADI_1g32947v3"/>
</dbReference>
<dbReference type="EMBL" id="CM000880">
    <property type="protein sequence ID" value="PNT75460.1"/>
    <property type="molecule type" value="Genomic_DNA"/>
</dbReference>
<name>A0A2K2DMG2_BRADI</name>
<dbReference type="PANTHER" id="PTHR10887">
    <property type="entry name" value="DNA2/NAM7 HELICASE FAMILY"/>
    <property type="match status" value="1"/>
</dbReference>
<organism evidence="3">
    <name type="scientific">Brachypodium distachyon</name>
    <name type="common">Purple false brome</name>
    <name type="synonym">Trachynia distachya</name>
    <dbReference type="NCBI Taxonomy" id="15368"/>
    <lineage>
        <taxon>Eukaryota</taxon>
        <taxon>Viridiplantae</taxon>
        <taxon>Streptophyta</taxon>
        <taxon>Embryophyta</taxon>
        <taxon>Tracheophyta</taxon>
        <taxon>Spermatophyta</taxon>
        <taxon>Magnoliopsida</taxon>
        <taxon>Liliopsida</taxon>
        <taxon>Poales</taxon>
        <taxon>Poaceae</taxon>
        <taxon>BOP clade</taxon>
        <taxon>Pooideae</taxon>
        <taxon>Stipodae</taxon>
        <taxon>Brachypodieae</taxon>
        <taxon>Brachypodium</taxon>
    </lineage>
</organism>
<dbReference type="GO" id="GO:0003723">
    <property type="term" value="F:RNA binding"/>
    <property type="evidence" value="ECO:0000318"/>
    <property type="project" value="GO_Central"/>
</dbReference>
<dbReference type="InterPro" id="IPR041679">
    <property type="entry name" value="DNA2/NAM7-like_C"/>
</dbReference>
<dbReference type="AlphaFoldDB" id="A0A2K2DMG2"/>
<evidence type="ECO:0000313" key="5">
    <source>
        <dbReference type="Proteomes" id="UP000008810"/>
    </source>
</evidence>